<name>A0A845L2F6_9FIRM</name>
<evidence type="ECO:0000256" key="6">
    <source>
        <dbReference type="PROSITE-ProRule" id="PRU00182"/>
    </source>
</evidence>
<dbReference type="PROSITE" id="PS50889">
    <property type="entry name" value="S4"/>
    <property type="match status" value="1"/>
</dbReference>
<evidence type="ECO:0000256" key="4">
    <source>
        <dbReference type="ARBA" id="ARBA00023235"/>
    </source>
</evidence>
<dbReference type="GO" id="GO:0003723">
    <property type="term" value="F:RNA binding"/>
    <property type="evidence" value="ECO:0007669"/>
    <property type="project" value="UniProtKB-KW"/>
</dbReference>
<dbReference type="EC" id="5.4.99.-" evidence="7"/>
<accession>A0A845L2F6</accession>
<keyword evidence="4 7" id="KW-0413">Isomerase</keyword>
<feature type="compositionally biased region" description="Polar residues" evidence="8">
    <location>
        <begin position="346"/>
        <end position="365"/>
    </location>
</feature>
<dbReference type="CDD" id="cd02869">
    <property type="entry name" value="PseudoU_synth_RluA_like"/>
    <property type="match status" value="1"/>
</dbReference>
<keyword evidence="11" id="KW-1185">Reference proteome</keyword>
<dbReference type="Gene3D" id="3.30.2350.10">
    <property type="entry name" value="Pseudouridine synthase"/>
    <property type="match status" value="1"/>
</dbReference>
<proteinExistence type="inferred from homology"/>
<sequence>MPFKRIESPNSQAPNAPDLATEELDLEVDLEGGEPGNPQRPELVRLSVTPAEADSRVDVWLVQKGLVPSRSHGQNWIKEGLVTLDGGPLKANYRLRPGDVIEVAPPAPEAVEILPEDIPLEIVFQDADIAVINKPAGLVVHPSEGHWQGTLVNALLYHIKDLSGINGELRPGIVHRIDKDTSGLLVVAKNDRAHIHLTEQVKDHRVRREYLAIVHGVIGAETGRVEAPIGRDPKDRQRMAVIAGGKSAVTHFRVLARYPEQGFSLLHCRLETGRTHQIRVHLAHIGHPVAGDPKYGPRKVAFGLTGQALHAWKLEFVHPRSGEPAQFQADPPASFVQVLEALQTNQTNQRDQVNQSDQTNLATQATHKDSPLTKFDLSRYTNQEQEPPFNSVP</sequence>
<organism evidence="10 11">
    <name type="scientific">Heliomicrobium undosum</name>
    <dbReference type="NCBI Taxonomy" id="121734"/>
    <lineage>
        <taxon>Bacteria</taxon>
        <taxon>Bacillati</taxon>
        <taxon>Bacillota</taxon>
        <taxon>Clostridia</taxon>
        <taxon>Eubacteriales</taxon>
        <taxon>Heliobacteriaceae</taxon>
        <taxon>Heliomicrobium</taxon>
    </lineage>
</organism>
<evidence type="ECO:0000259" key="9">
    <source>
        <dbReference type="SMART" id="SM00363"/>
    </source>
</evidence>
<evidence type="ECO:0000256" key="3">
    <source>
        <dbReference type="ARBA" id="ARBA00022884"/>
    </source>
</evidence>
<dbReference type="Pfam" id="PF00849">
    <property type="entry name" value="PseudoU_synth_2"/>
    <property type="match status" value="1"/>
</dbReference>
<dbReference type="InterPro" id="IPR020103">
    <property type="entry name" value="PsdUridine_synth_cat_dom_sf"/>
</dbReference>
<dbReference type="GO" id="GO:0120159">
    <property type="term" value="F:rRNA pseudouridine synthase activity"/>
    <property type="evidence" value="ECO:0007669"/>
    <property type="project" value="UniProtKB-ARBA"/>
</dbReference>
<dbReference type="PANTHER" id="PTHR21600">
    <property type="entry name" value="MITOCHONDRIAL RNA PSEUDOURIDINE SYNTHASE"/>
    <property type="match status" value="1"/>
</dbReference>
<dbReference type="InterPro" id="IPR006224">
    <property type="entry name" value="PsdUridine_synth_RluA-like_CS"/>
</dbReference>
<dbReference type="InterPro" id="IPR050188">
    <property type="entry name" value="RluA_PseudoU_synthase"/>
</dbReference>
<comment type="caution">
    <text evidence="10">The sequence shown here is derived from an EMBL/GenBank/DDBJ whole genome shotgun (WGS) entry which is preliminary data.</text>
</comment>
<dbReference type="NCBIfam" id="TIGR00005">
    <property type="entry name" value="rluA_subfam"/>
    <property type="match status" value="1"/>
</dbReference>
<dbReference type="PANTHER" id="PTHR21600:SF44">
    <property type="entry name" value="RIBOSOMAL LARGE SUBUNIT PSEUDOURIDINE SYNTHASE D"/>
    <property type="match status" value="1"/>
</dbReference>
<dbReference type="SMART" id="SM00363">
    <property type="entry name" value="S4"/>
    <property type="match status" value="1"/>
</dbReference>
<evidence type="ECO:0000256" key="8">
    <source>
        <dbReference type="SAM" id="MobiDB-lite"/>
    </source>
</evidence>
<dbReference type="FunFam" id="3.30.2350.10:FF:000006">
    <property type="entry name" value="Pseudouridine synthase"/>
    <property type="match status" value="1"/>
</dbReference>
<dbReference type="InterPro" id="IPR036986">
    <property type="entry name" value="S4_RNA-bd_sf"/>
</dbReference>
<dbReference type="PROSITE" id="PS01129">
    <property type="entry name" value="PSI_RLU"/>
    <property type="match status" value="1"/>
</dbReference>
<evidence type="ECO:0000256" key="5">
    <source>
        <dbReference type="PIRSR" id="PIRSR606225-1"/>
    </source>
</evidence>
<feature type="region of interest" description="Disordered" evidence="8">
    <location>
        <begin position="346"/>
        <end position="393"/>
    </location>
</feature>
<feature type="active site" evidence="5">
    <location>
        <position position="178"/>
    </location>
</feature>
<dbReference type="EMBL" id="WXEY01000003">
    <property type="protein sequence ID" value="MZP29014.1"/>
    <property type="molecule type" value="Genomic_DNA"/>
</dbReference>
<comment type="function">
    <text evidence="7">Responsible for synthesis of pseudouridine from uracil.</text>
</comment>
<dbReference type="Proteomes" id="UP000463470">
    <property type="component" value="Unassembled WGS sequence"/>
</dbReference>
<evidence type="ECO:0000313" key="10">
    <source>
        <dbReference type="EMBL" id="MZP29014.1"/>
    </source>
</evidence>
<dbReference type="AlphaFoldDB" id="A0A845L2F6"/>
<dbReference type="SUPFAM" id="SSF55174">
    <property type="entry name" value="Alpha-L RNA-binding motif"/>
    <property type="match status" value="1"/>
</dbReference>
<dbReference type="OrthoDB" id="9807829at2"/>
<dbReference type="CDD" id="cd00165">
    <property type="entry name" value="S4"/>
    <property type="match status" value="1"/>
</dbReference>
<comment type="similarity">
    <text evidence="2 7">Belongs to the pseudouridine synthase RluA family.</text>
</comment>
<evidence type="ECO:0000256" key="1">
    <source>
        <dbReference type="ARBA" id="ARBA00000073"/>
    </source>
</evidence>
<gene>
    <name evidence="10" type="ORF">GTO91_04725</name>
</gene>
<protein>
    <recommendedName>
        <fullName evidence="7">Pseudouridine synthase</fullName>
        <ecNumber evidence="7">5.4.99.-</ecNumber>
    </recommendedName>
</protein>
<keyword evidence="3 6" id="KW-0694">RNA-binding</keyword>
<dbReference type="InterPro" id="IPR002942">
    <property type="entry name" value="S4_RNA-bd"/>
</dbReference>
<dbReference type="Gene3D" id="3.10.290.10">
    <property type="entry name" value="RNA-binding S4 domain"/>
    <property type="match status" value="1"/>
</dbReference>
<evidence type="ECO:0000313" key="11">
    <source>
        <dbReference type="Proteomes" id="UP000463470"/>
    </source>
</evidence>
<dbReference type="SUPFAM" id="SSF55120">
    <property type="entry name" value="Pseudouridine synthase"/>
    <property type="match status" value="1"/>
</dbReference>
<comment type="catalytic activity">
    <reaction evidence="1 7">
        <text>a uridine in RNA = a pseudouridine in RNA</text>
        <dbReference type="Rhea" id="RHEA:48348"/>
        <dbReference type="Rhea" id="RHEA-COMP:12068"/>
        <dbReference type="Rhea" id="RHEA-COMP:12069"/>
        <dbReference type="ChEBI" id="CHEBI:65314"/>
        <dbReference type="ChEBI" id="CHEBI:65315"/>
    </reaction>
</comment>
<reference evidence="10 11" key="1">
    <citation type="submission" date="2020-01" db="EMBL/GenBank/DDBJ databases">
        <title>Whole-genome sequence of Heliobacterium undosum DSM 13378.</title>
        <authorList>
            <person name="Kyndt J.A."/>
            <person name="Meyer T.E."/>
        </authorList>
    </citation>
    <scope>NUCLEOTIDE SEQUENCE [LARGE SCALE GENOMIC DNA]</scope>
    <source>
        <strain evidence="10 11">DSM 13378</strain>
    </source>
</reference>
<evidence type="ECO:0000256" key="7">
    <source>
        <dbReference type="RuleBase" id="RU362028"/>
    </source>
</evidence>
<evidence type="ECO:0000256" key="2">
    <source>
        <dbReference type="ARBA" id="ARBA00010876"/>
    </source>
</evidence>
<dbReference type="InterPro" id="IPR006225">
    <property type="entry name" value="PsdUridine_synth_RluC/D"/>
</dbReference>
<dbReference type="InterPro" id="IPR006145">
    <property type="entry name" value="PsdUridine_synth_RsuA/RluA"/>
</dbReference>
<dbReference type="Pfam" id="PF01479">
    <property type="entry name" value="S4"/>
    <property type="match status" value="1"/>
</dbReference>
<feature type="domain" description="RNA-binding S4" evidence="9">
    <location>
        <begin position="55"/>
        <end position="119"/>
    </location>
</feature>
<dbReference type="GO" id="GO:0000455">
    <property type="term" value="P:enzyme-directed rRNA pseudouridine synthesis"/>
    <property type="evidence" value="ECO:0007669"/>
    <property type="project" value="UniProtKB-ARBA"/>
</dbReference>